<evidence type="ECO:0000256" key="3">
    <source>
        <dbReference type="ARBA" id="ARBA00022989"/>
    </source>
</evidence>
<dbReference type="Pfam" id="PF01740">
    <property type="entry name" value="STAS"/>
    <property type="match status" value="1"/>
</dbReference>
<dbReference type="NCBIfam" id="TIGR00815">
    <property type="entry name" value="sulP"/>
    <property type="match status" value="1"/>
</dbReference>
<dbReference type="EMBL" id="FLQX01000106">
    <property type="protein sequence ID" value="SBT06222.1"/>
    <property type="molecule type" value="Genomic_DNA"/>
</dbReference>
<evidence type="ECO:0000313" key="8">
    <source>
        <dbReference type="Proteomes" id="UP000199169"/>
    </source>
</evidence>
<feature type="transmembrane region" description="Helical" evidence="5">
    <location>
        <begin position="229"/>
        <end position="249"/>
    </location>
</feature>
<gene>
    <name evidence="7" type="ORF">ACCAA_300062</name>
</gene>
<feature type="transmembrane region" description="Helical" evidence="5">
    <location>
        <begin position="99"/>
        <end position="119"/>
    </location>
</feature>
<feature type="transmembrane region" description="Helical" evidence="5">
    <location>
        <begin position="162"/>
        <end position="181"/>
    </location>
</feature>
<accession>A0A1A8XP55</accession>
<protein>
    <submittedName>
        <fullName evidence="7">High affinity sulfate transporter 1</fullName>
    </submittedName>
</protein>
<dbReference type="Gene3D" id="3.30.750.24">
    <property type="entry name" value="STAS domain"/>
    <property type="match status" value="1"/>
</dbReference>
<dbReference type="STRING" id="1860102.ACCAA_300062"/>
<dbReference type="InterPro" id="IPR011547">
    <property type="entry name" value="SLC26A/SulP_dom"/>
</dbReference>
<evidence type="ECO:0000256" key="5">
    <source>
        <dbReference type="SAM" id="Phobius"/>
    </source>
</evidence>
<feature type="transmembrane region" description="Helical" evidence="5">
    <location>
        <begin position="352"/>
        <end position="371"/>
    </location>
</feature>
<dbReference type="InterPro" id="IPR036513">
    <property type="entry name" value="STAS_dom_sf"/>
</dbReference>
<dbReference type="AlphaFoldDB" id="A0A1A8XP55"/>
<proteinExistence type="predicted"/>
<feature type="domain" description="STAS" evidence="6">
    <location>
        <begin position="464"/>
        <end position="579"/>
    </location>
</feature>
<feature type="transmembrane region" description="Helical" evidence="5">
    <location>
        <begin position="50"/>
        <end position="69"/>
    </location>
</feature>
<evidence type="ECO:0000259" key="6">
    <source>
        <dbReference type="PROSITE" id="PS50801"/>
    </source>
</evidence>
<feature type="transmembrane region" description="Helical" evidence="5">
    <location>
        <begin position="201"/>
        <end position="222"/>
    </location>
</feature>
<dbReference type="CDD" id="cd07042">
    <property type="entry name" value="STAS_SulP_like_sulfate_transporter"/>
    <property type="match status" value="1"/>
</dbReference>
<dbReference type="GO" id="GO:0016020">
    <property type="term" value="C:membrane"/>
    <property type="evidence" value="ECO:0007669"/>
    <property type="project" value="UniProtKB-SubCell"/>
</dbReference>
<feature type="transmembrane region" description="Helical" evidence="5">
    <location>
        <begin position="125"/>
        <end position="150"/>
    </location>
</feature>
<feature type="transmembrane region" description="Helical" evidence="5">
    <location>
        <begin position="407"/>
        <end position="440"/>
    </location>
</feature>
<evidence type="ECO:0000313" key="7">
    <source>
        <dbReference type="EMBL" id="SBT06222.1"/>
    </source>
</evidence>
<keyword evidence="8" id="KW-1185">Reference proteome</keyword>
<dbReference type="RefSeq" id="WP_186407032.1">
    <property type="nucleotide sequence ID" value="NZ_FLQX01000106.1"/>
</dbReference>
<name>A0A1A8XP55_9PROT</name>
<dbReference type="SUPFAM" id="SSF52091">
    <property type="entry name" value="SpoIIaa-like"/>
    <property type="match status" value="1"/>
</dbReference>
<dbReference type="GO" id="GO:0055085">
    <property type="term" value="P:transmembrane transport"/>
    <property type="evidence" value="ECO:0007669"/>
    <property type="project" value="InterPro"/>
</dbReference>
<feature type="transmembrane region" description="Helical" evidence="5">
    <location>
        <begin position="75"/>
        <end position="92"/>
    </location>
</feature>
<organism evidence="7 8">
    <name type="scientific">Candidatus Accumulibacter aalborgensis</name>
    <dbReference type="NCBI Taxonomy" id="1860102"/>
    <lineage>
        <taxon>Bacteria</taxon>
        <taxon>Pseudomonadati</taxon>
        <taxon>Pseudomonadota</taxon>
        <taxon>Betaproteobacteria</taxon>
        <taxon>Candidatus Accumulibacter</taxon>
    </lineage>
</organism>
<dbReference type="InterPro" id="IPR002645">
    <property type="entry name" value="STAS_dom"/>
</dbReference>
<dbReference type="InterPro" id="IPR001902">
    <property type="entry name" value="SLC26A/SulP_fam"/>
</dbReference>
<evidence type="ECO:0000256" key="2">
    <source>
        <dbReference type="ARBA" id="ARBA00022692"/>
    </source>
</evidence>
<keyword evidence="2 5" id="KW-0812">Transmembrane</keyword>
<feature type="transmembrane region" description="Helical" evidence="5">
    <location>
        <begin position="276"/>
        <end position="297"/>
    </location>
</feature>
<reference evidence="7 8" key="1">
    <citation type="submission" date="2016-06" db="EMBL/GenBank/DDBJ databases">
        <authorList>
            <person name="Kjaerup R.B."/>
            <person name="Dalgaard T.S."/>
            <person name="Juul-Madsen H.R."/>
        </authorList>
    </citation>
    <scope>NUCLEOTIDE SEQUENCE [LARGE SCALE GENOMIC DNA]</scope>
    <source>
        <strain evidence="7">3</strain>
    </source>
</reference>
<dbReference type="Proteomes" id="UP000199169">
    <property type="component" value="Unassembled WGS sequence"/>
</dbReference>
<sequence length="596" mass="63115">MTEPKPAGCPLEAGRIAARQGTVDQNGWQTWLPGLHTLRHYEAAWLGHDVAAGLVLTTLLVPVGIAYAVASGVPGIYGLYATIIPLLAYALFGPSRILVLGPDSSLAAVILAVILPLSAGDPQRAIALASMMAVVSGVLCILAGVARLGFVTELLSKPIRYGYMNGIALTVMISQLPKLFGFSVDGDDPLSKLWQFMHALLAGRTNAIALLLGVGTLALIMVLKGSKRWPGTLIAVIGATVVVAALDLYEYGVSVLGPLPQGLPAFAVPWITRADLVPILMGGFAVAIVSFADTSVLSRTYAAKTASYVDPNQEMVGLGVANLAAGLFQGFPISSSSSRTPVAEAAGARTQLTSVVGALAVALLLVLAPNLLQHLPITALAAVVIASALGLFEIADLRRIYRIQRWEFWLSIGCCVGVVVLGAIPGIGLAIVLAVIEFLWDGWRPHSAVLGRVEGVNGYHDIARYPDARLIPGLVLFRWAAPLFFANAEWFHDRLLDAVAASPTPVRWLVVTAEPVTSVDVTAADILAKLDETLHAASIELCFAEMKDPVKDKLKRFGLFSRLGAEVFFPTIGEAVNTYLKAYPEISLAWKSKGQG</sequence>
<dbReference type="PROSITE" id="PS50801">
    <property type="entry name" value="STAS"/>
    <property type="match status" value="1"/>
</dbReference>
<evidence type="ECO:0000256" key="1">
    <source>
        <dbReference type="ARBA" id="ARBA00004141"/>
    </source>
</evidence>
<feature type="transmembrane region" description="Helical" evidence="5">
    <location>
        <begin position="377"/>
        <end position="395"/>
    </location>
</feature>
<keyword evidence="4 5" id="KW-0472">Membrane</keyword>
<evidence type="ECO:0000256" key="4">
    <source>
        <dbReference type="ARBA" id="ARBA00023136"/>
    </source>
</evidence>
<keyword evidence="3 5" id="KW-1133">Transmembrane helix</keyword>
<comment type="subcellular location">
    <subcellularLocation>
        <location evidence="1">Membrane</location>
        <topology evidence="1">Multi-pass membrane protein</topology>
    </subcellularLocation>
</comment>
<dbReference type="PANTHER" id="PTHR11814">
    <property type="entry name" value="SULFATE TRANSPORTER"/>
    <property type="match status" value="1"/>
</dbReference>
<dbReference type="Pfam" id="PF00916">
    <property type="entry name" value="Sulfate_transp"/>
    <property type="match status" value="1"/>
</dbReference>